<keyword evidence="2" id="KW-1185">Reference proteome</keyword>
<comment type="caution">
    <text evidence="1">The sequence shown here is derived from an EMBL/GenBank/DDBJ whole genome shotgun (WGS) entry which is preliminary data.</text>
</comment>
<evidence type="ECO:0000313" key="2">
    <source>
        <dbReference type="Proteomes" id="UP000593571"/>
    </source>
</evidence>
<dbReference type="EMBL" id="JACASE010000016">
    <property type="protein sequence ID" value="KAF6401477.1"/>
    <property type="molecule type" value="Genomic_DNA"/>
</dbReference>
<accession>A0A7J8BRM4</accession>
<sequence length="123" mass="13550">MSKYTIPSKLHANIIFGSETLKLPTLASNTGPQTCYPESGPQTRICSISTTRELVEKAESLALQDLLNQTLHFWEYPCRFIGTLNLEKCLCRLGFSSISVDIEHRITIVCVVGSGAFLCIVGI</sequence>
<name>A0A7J8BRM4_ROUAE</name>
<proteinExistence type="predicted"/>
<gene>
    <name evidence="1" type="ORF">HJG63_009577</name>
</gene>
<reference evidence="1 2" key="1">
    <citation type="journal article" date="2020" name="Nature">
        <title>Six reference-quality genomes reveal evolution of bat adaptations.</title>
        <authorList>
            <person name="Jebb D."/>
            <person name="Huang Z."/>
            <person name="Pippel M."/>
            <person name="Hughes G.M."/>
            <person name="Lavrichenko K."/>
            <person name="Devanna P."/>
            <person name="Winkler S."/>
            <person name="Jermiin L.S."/>
            <person name="Skirmuntt E.C."/>
            <person name="Katzourakis A."/>
            <person name="Burkitt-Gray L."/>
            <person name="Ray D.A."/>
            <person name="Sullivan K.A.M."/>
            <person name="Roscito J.G."/>
            <person name="Kirilenko B.M."/>
            <person name="Davalos L.M."/>
            <person name="Corthals A.P."/>
            <person name="Power M.L."/>
            <person name="Jones G."/>
            <person name="Ransome R.D."/>
            <person name="Dechmann D.K.N."/>
            <person name="Locatelli A.G."/>
            <person name="Puechmaille S.J."/>
            <person name="Fedrigo O."/>
            <person name="Jarvis E.D."/>
            <person name="Hiller M."/>
            <person name="Vernes S.C."/>
            <person name="Myers E.W."/>
            <person name="Teeling E.C."/>
        </authorList>
    </citation>
    <scope>NUCLEOTIDE SEQUENCE [LARGE SCALE GENOMIC DNA]</scope>
    <source>
        <strain evidence="1">MRouAeg1</strain>
        <tissue evidence="1">Muscle</tissue>
    </source>
</reference>
<organism evidence="1 2">
    <name type="scientific">Rousettus aegyptiacus</name>
    <name type="common">Egyptian fruit bat</name>
    <name type="synonym">Pteropus aegyptiacus</name>
    <dbReference type="NCBI Taxonomy" id="9407"/>
    <lineage>
        <taxon>Eukaryota</taxon>
        <taxon>Metazoa</taxon>
        <taxon>Chordata</taxon>
        <taxon>Craniata</taxon>
        <taxon>Vertebrata</taxon>
        <taxon>Euteleostomi</taxon>
        <taxon>Mammalia</taxon>
        <taxon>Eutheria</taxon>
        <taxon>Laurasiatheria</taxon>
        <taxon>Chiroptera</taxon>
        <taxon>Yinpterochiroptera</taxon>
        <taxon>Pteropodoidea</taxon>
        <taxon>Pteropodidae</taxon>
        <taxon>Rousettinae</taxon>
        <taxon>Rousettus</taxon>
    </lineage>
</organism>
<evidence type="ECO:0000313" key="1">
    <source>
        <dbReference type="EMBL" id="KAF6401477.1"/>
    </source>
</evidence>
<dbReference type="Proteomes" id="UP000593571">
    <property type="component" value="Unassembled WGS sequence"/>
</dbReference>
<protein>
    <submittedName>
        <fullName evidence="1">Uncharacterized protein</fullName>
    </submittedName>
</protein>
<dbReference type="AlphaFoldDB" id="A0A7J8BRM4"/>